<sequence>MGAFASALDTGPYVPNYSDVRIARAMLGSLRLPPELVLDILDRAMYWPEMTFEMRNRRGIVADAGFQDRSHQKLCLISDVLGDDVKALLGGDKEENVKIREIIYEIRSGDQGWTSAGTTGTFETSSWFETLIVRGARPYPHMNETLFQANSTPANIREILRRNGWGDVVPRPASVPNGPAQDDDGGLAWYLQGNRVAQPDVEDYQVIWGTYRTEGNQGAGTGEGFLASLREGDMVAILARAKVKSSPLAKREESITSIFASLHFLKWMLSDANKLQYPGWKNRAHSMKMTVRYGY</sequence>
<gene>
    <name evidence="1" type="ORF">BCR34DRAFT_564446</name>
</gene>
<protein>
    <submittedName>
        <fullName evidence="1">Uncharacterized protein</fullName>
    </submittedName>
</protein>
<name>A0A1Y1ZP86_9PLEO</name>
<accession>A0A1Y1ZP86</accession>
<dbReference type="OrthoDB" id="66095at2759"/>
<reference evidence="1 2" key="1">
    <citation type="submission" date="2016-07" db="EMBL/GenBank/DDBJ databases">
        <title>Pervasive Adenine N6-methylation of Active Genes in Fungi.</title>
        <authorList>
            <consortium name="DOE Joint Genome Institute"/>
            <person name="Mondo S.J."/>
            <person name="Dannebaum R.O."/>
            <person name="Kuo R.C."/>
            <person name="Labutti K."/>
            <person name="Haridas S."/>
            <person name="Kuo A."/>
            <person name="Salamov A."/>
            <person name="Ahrendt S.R."/>
            <person name="Lipzen A."/>
            <person name="Sullivan W."/>
            <person name="Andreopoulos W.B."/>
            <person name="Clum A."/>
            <person name="Lindquist E."/>
            <person name="Daum C."/>
            <person name="Ramamoorthy G.K."/>
            <person name="Gryganskyi A."/>
            <person name="Culley D."/>
            <person name="Magnuson J.K."/>
            <person name="James T.Y."/>
            <person name="O'Malley M.A."/>
            <person name="Stajich J.E."/>
            <person name="Spatafora J.W."/>
            <person name="Visel A."/>
            <person name="Grigoriev I.V."/>
        </authorList>
    </citation>
    <scope>NUCLEOTIDE SEQUENCE [LARGE SCALE GENOMIC DNA]</scope>
    <source>
        <strain evidence="1 2">CBS 115471</strain>
    </source>
</reference>
<evidence type="ECO:0000313" key="2">
    <source>
        <dbReference type="Proteomes" id="UP000193144"/>
    </source>
</evidence>
<organism evidence="1 2">
    <name type="scientific">Clohesyomyces aquaticus</name>
    <dbReference type="NCBI Taxonomy" id="1231657"/>
    <lineage>
        <taxon>Eukaryota</taxon>
        <taxon>Fungi</taxon>
        <taxon>Dikarya</taxon>
        <taxon>Ascomycota</taxon>
        <taxon>Pezizomycotina</taxon>
        <taxon>Dothideomycetes</taxon>
        <taxon>Pleosporomycetidae</taxon>
        <taxon>Pleosporales</taxon>
        <taxon>Lindgomycetaceae</taxon>
        <taxon>Clohesyomyces</taxon>
    </lineage>
</organism>
<dbReference type="STRING" id="1231657.A0A1Y1ZP86"/>
<dbReference type="EMBL" id="MCFA01000055">
    <property type="protein sequence ID" value="ORY12038.1"/>
    <property type="molecule type" value="Genomic_DNA"/>
</dbReference>
<evidence type="ECO:0000313" key="1">
    <source>
        <dbReference type="EMBL" id="ORY12038.1"/>
    </source>
</evidence>
<dbReference type="AlphaFoldDB" id="A0A1Y1ZP86"/>
<keyword evidence="2" id="KW-1185">Reference proteome</keyword>
<dbReference type="Proteomes" id="UP000193144">
    <property type="component" value="Unassembled WGS sequence"/>
</dbReference>
<proteinExistence type="predicted"/>
<comment type="caution">
    <text evidence="1">The sequence shown here is derived from an EMBL/GenBank/DDBJ whole genome shotgun (WGS) entry which is preliminary data.</text>
</comment>